<gene>
    <name evidence="1" type="ORF">FCH28_13180</name>
</gene>
<comment type="caution">
    <text evidence="1">The sequence shown here is derived from an EMBL/GenBank/DDBJ whole genome shotgun (WGS) entry which is preliminary data.</text>
</comment>
<evidence type="ECO:0000313" key="2">
    <source>
        <dbReference type="Proteomes" id="UP000308697"/>
    </source>
</evidence>
<reference evidence="1 2" key="1">
    <citation type="submission" date="2019-04" db="EMBL/GenBank/DDBJ databases">
        <title>Streptomyces piniterrae sp. nov., a heliquinomycin-producing actinomycete isolated from rhizosphere soil of Pinus yunnanensis.</title>
        <authorList>
            <person name="Zhuang X."/>
            <person name="Zhao J."/>
        </authorList>
    </citation>
    <scope>NUCLEOTIDE SEQUENCE [LARGE SCALE GENOMIC DNA]</scope>
    <source>
        <strain evidence="2">jys28</strain>
    </source>
</reference>
<accession>A0A4U0NIP3</accession>
<dbReference type="OrthoDB" id="4282035at2"/>
<sequence>MAIAAAAGVVLLGPGAAGPVSGPKASFALRSHEPQVVVGDYDAPEPLLTPAFKNTGPEPASRGVILRMSVTNVQIASTGPSHRNCYYSDDYRTAFCEFPDAVPVGAAYETTEPIAERIDARFHELGAAYTYAVWPMDSPSPHTPDYKAHYHRGTGEALGLKPTTLSAGKRGGELRFRWKALEGPADWSVSPLTIRGRIGEEVEVDVPQPQATPGPGPIRMRIELPPGTSLAKLTEEVRGSHPSEVDYCSLDGGDGNIYCTNVNWNVLRVRIDRRVDGAEGRISVPEPFNGDTNPADNALPIKVDITGTG</sequence>
<proteinExistence type="predicted"/>
<name>A0A4U0NIP3_9ACTN</name>
<dbReference type="EMBL" id="SUMB01000004">
    <property type="protein sequence ID" value="TJZ54139.1"/>
    <property type="molecule type" value="Genomic_DNA"/>
</dbReference>
<evidence type="ECO:0000313" key="1">
    <source>
        <dbReference type="EMBL" id="TJZ54139.1"/>
    </source>
</evidence>
<keyword evidence="2" id="KW-1185">Reference proteome</keyword>
<organism evidence="1 2">
    <name type="scientific">Streptomyces piniterrae</name>
    <dbReference type="NCBI Taxonomy" id="2571125"/>
    <lineage>
        <taxon>Bacteria</taxon>
        <taxon>Bacillati</taxon>
        <taxon>Actinomycetota</taxon>
        <taxon>Actinomycetes</taxon>
        <taxon>Kitasatosporales</taxon>
        <taxon>Streptomycetaceae</taxon>
        <taxon>Streptomyces</taxon>
    </lineage>
</organism>
<dbReference type="AlphaFoldDB" id="A0A4U0NIP3"/>
<dbReference type="Proteomes" id="UP000308697">
    <property type="component" value="Unassembled WGS sequence"/>
</dbReference>
<dbReference type="RefSeq" id="WP_136740066.1">
    <property type="nucleotide sequence ID" value="NZ_SUMB01000004.1"/>
</dbReference>
<protein>
    <submittedName>
        <fullName evidence="1">Uncharacterized protein</fullName>
    </submittedName>
</protein>